<dbReference type="InterPro" id="IPR036956">
    <property type="entry name" value="Impact_N_sf"/>
</dbReference>
<evidence type="ECO:0000259" key="3">
    <source>
        <dbReference type="Pfam" id="PF01205"/>
    </source>
</evidence>
<dbReference type="PROSITE" id="PS00910">
    <property type="entry name" value="UPF0029"/>
    <property type="match status" value="1"/>
</dbReference>
<dbReference type="AlphaFoldDB" id="A0A1Q8VBM5"/>
<dbReference type="InterPro" id="IPR023582">
    <property type="entry name" value="Impact"/>
</dbReference>
<gene>
    <name evidence="4" type="ORF">BKH29_02660</name>
</gene>
<dbReference type="Pfam" id="PF01205">
    <property type="entry name" value="Impact_N"/>
    <property type="match status" value="1"/>
</dbReference>
<name>A0A1Q8VBM5_9ACTO</name>
<accession>A0A1Q8VBM5</accession>
<evidence type="ECO:0000313" key="5">
    <source>
        <dbReference type="Proteomes" id="UP000186857"/>
    </source>
</evidence>
<dbReference type="PANTHER" id="PTHR16301">
    <property type="entry name" value="IMPACT-RELATED"/>
    <property type="match status" value="1"/>
</dbReference>
<feature type="domain" description="Impact N-terminal" evidence="3">
    <location>
        <begin position="38"/>
        <end position="153"/>
    </location>
</feature>
<proteinExistence type="inferred from homology"/>
<organism evidence="4 5">
    <name type="scientific">Actinomyces oris</name>
    <dbReference type="NCBI Taxonomy" id="544580"/>
    <lineage>
        <taxon>Bacteria</taxon>
        <taxon>Bacillati</taxon>
        <taxon>Actinomycetota</taxon>
        <taxon>Actinomycetes</taxon>
        <taxon>Actinomycetales</taxon>
        <taxon>Actinomycetaceae</taxon>
        <taxon>Actinomyces</taxon>
    </lineage>
</organism>
<evidence type="ECO:0000313" key="4">
    <source>
        <dbReference type="EMBL" id="OLO45499.1"/>
    </source>
</evidence>
<evidence type="ECO:0000256" key="2">
    <source>
        <dbReference type="SAM" id="MobiDB-lite"/>
    </source>
</evidence>
<dbReference type="InterPro" id="IPR020568">
    <property type="entry name" value="Ribosomal_Su5_D2-typ_SF"/>
</dbReference>
<feature type="region of interest" description="Disordered" evidence="2">
    <location>
        <begin position="242"/>
        <end position="270"/>
    </location>
</feature>
<dbReference type="InterPro" id="IPR001498">
    <property type="entry name" value="Impact_N"/>
</dbReference>
<reference evidence="4 5" key="1">
    <citation type="submission" date="2016-12" db="EMBL/GenBank/DDBJ databases">
        <title>Genomic Comparison of strains in the 'Actinomyces naeslundii' Group.</title>
        <authorList>
            <person name="Mughal S.R."/>
            <person name="Do T."/>
            <person name="Gilbert S.C."/>
            <person name="Witherden E.A."/>
            <person name="Didelot X."/>
            <person name="Beighton D."/>
        </authorList>
    </citation>
    <scope>NUCLEOTIDE SEQUENCE [LARGE SCALE GENOMIC DNA]</scope>
    <source>
        <strain evidence="4 5">CCUG 33920</strain>
    </source>
</reference>
<comment type="similarity">
    <text evidence="1">Belongs to the IMPACT family.</text>
</comment>
<dbReference type="SUPFAM" id="SSF54211">
    <property type="entry name" value="Ribosomal protein S5 domain 2-like"/>
    <property type="match status" value="1"/>
</dbReference>
<protein>
    <recommendedName>
        <fullName evidence="3">Impact N-terminal domain-containing protein</fullName>
    </recommendedName>
</protein>
<evidence type="ECO:0000256" key="1">
    <source>
        <dbReference type="ARBA" id="ARBA00007665"/>
    </source>
</evidence>
<sequence length="270" mass="28553">MAPHALRTPSHQPSQEQGSSGLITLAHGEQPEIDVEIKKSHFLARACRTDSMDEARGFITSVRSTYPDARHHCSALTLTDLSDGHSLASPPPPTERSNDDGEPSGTAGQPMLDVLRGTGLANTTVVVTRYFGGTLLGTGGLVRAYSEATAQALRAAARVTLTRLHLWDLRVPVAQAGRIEADLRSRDRTAALGPMVEDSTPAPTIHVEETIWGPTHAVLVLATSCADPALLQVPLAALTRGEGTAEPAGSRLVEIPAPRPDTQGQDPLIP</sequence>
<dbReference type="OrthoDB" id="9813771at2"/>
<dbReference type="RefSeq" id="WP_075376151.1">
    <property type="nucleotide sequence ID" value="NZ_MSKJ01000006.1"/>
</dbReference>
<dbReference type="Gene3D" id="3.30.230.30">
    <property type="entry name" value="Impact, N-terminal domain"/>
    <property type="match status" value="1"/>
</dbReference>
<dbReference type="PANTHER" id="PTHR16301:SF20">
    <property type="entry name" value="IMPACT FAMILY MEMBER YIGZ"/>
    <property type="match status" value="1"/>
</dbReference>
<feature type="region of interest" description="Disordered" evidence="2">
    <location>
        <begin position="81"/>
        <end position="112"/>
    </location>
</feature>
<dbReference type="Proteomes" id="UP000186857">
    <property type="component" value="Unassembled WGS sequence"/>
</dbReference>
<comment type="caution">
    <text evidence="4">The sequence shown here is derived from an EMBL/GenBank/DDBJ whole genome shotgun (WGS) entry which is preliminary data.</text>
</comment>
<dbReference type="EMBL" id="MSKJ01000006">
    <property type="protein sequence ID" value="OLO45499.1"/>
    <property type="molecule type" value="Genomic_DNA"/>
</dbReference>
<dbReference type="InterPro" id="IPR020569">
    <property type="entry name" value="UPF0029_Impact_CS"/>
</dbReference>
<dbReference type="GO" id="GO:0005737">
    <property type="term" value="C:cytoplasm"/>
    <property type="evidence" value="ECO:0007669"/>
    <property type="project" value="TreeGrafter"/>
</dbReference>
<dbReference type="GO" id="GO:0006446">
    <property type="term" value="P:regulation of translational initiation"/>
    <property type="evidence" value="ECO:0007669"/>
    <property type="project" value="TreeGrafter"/>
</dbReference>